<feature type="region of interest" description="Disordered" evidence="17">
    <location>
        <begin position="542"/>
        <end position="765"/>
    </location>
</feature>
<proteinExistence type="inferred from homology"/>
<evidence type="ECO:0000256" key="14">
    <source>
        <dbReference type="ARBA" id="ARBA00023242"/>
    </source>
</evidence>
<evidence type="ECO:0000256" key="7">
    <source>
        <dbReference type="ARBA" id="ARBA00022723"/>
    </source>
</evidence>
<keyword evidence="15 16" id="KW-0469">Meiosis</keyword>
<feature type="compositionally biased region" description="Low complexity" evidence="17">
    <location>
        <begin position="555"/>
        <end position="582"/>
    </location>
</feature>
<name>A0ABP1G892_9CHLO</name>
<feature type="compositionally biased region" description="Acidic residues" evidence="17">
    <location>
        <begin position="659"/>
        <end position="673"/>
    </location>
</feature>
<evidence type="ECO:0000256" key="5">
    <source>
        <dbReference type="ARBA" id="ARBA00022454"/>
    </source>
</evidence>
<evidence type="ECO:0000256" key="3">
    <source>
        <dbReference type="ARBA" id="ARBA00004286"/>
    </source>
</evidence>
<evidence type="ECO:0000256" key="16">
    <source>
        <dbReference type="PIRNR" id="PIRNR000882"/>
    </source>
</evidence>
<keyword evidence="7" id="KW-0479">Metal-binding</keyword>
<dbReference type="InterPro" id="IPR041796">
    <property type="entry name" value="Mre11_N"/>
</dbReference>
<comment type="caution">
    <text evidence="19">The sequence shown here is derived from an EMBL/GenBank/DDBJ whole genome shotgun (WGS) entry which is preliminary data.</text>
</comment>
<dbReference type="SUPFAM" id="SSF56300">
    <property type="entry name" value="Metallo-dependent phosphatases"/>
    <property type="match status" value="1"/>
</dbReference>
<evidence type="ECO:0000256" key="4">
    <source>
        <dbReference type="ARBA" id="ARBA00009028"/>
    </source>
</evidence>
<dbReference type="Gene3D" id="3.60.21.10">
    <property type="match status" value="1"/>
</dbReference>
<dbReference type="EMBL" id="CAXHTA020000016">
    <property type="protein sequence ID" value="CAL5226863.1"/>
    <property type="molecule type" value="Genomic_DNA"/>
</dbReference>
<keyword evidence="12 16" id="KW-0234">DNA repair</keyword>
<evidence type="ECO:0000256" key="11">
    <source>
        <dbReference type="ARBA" id="ARBA00022839"/>
    </source>
</evidence>
<organism evidence="19 20">
    <name type="scientific">Coccomyxa viridis</name>
    <dbReference type="NCBI Taxonomy" id="1274662"/>
    <lineage>
        <taxon>Eukaryota</taxon>
        <taxon>Viridiplantae</taxon>
        <taxon>Chlorophyta</taxon>
        <taxon>core chlorophytes</taxon>
        <taxon>Trebouxiophyceae</taxon>
        <taxon>Trebouxiophyceae incertae sedis</taxon>
        <taxon>Coccomyxaceae</taxon>
        <taxon>Coccomyxa</taxon>
    </lineage>
</organism>
<evidence type="ECO:0000256" key="8">
    <source>
        <dbReference type="ARBA" id="ARBA00022759"/>
    </source>
</evidence>
<comment type="similarity">
    <text evidence="4 16">Belongs to the MRE11/RAD32 family.</text>
</comment>
<dbReference type="InterPro" id="IPR038487">
    <property type="entry name" value="Mre11_capping_dom"/>
</dbReference>
<evidence type="ECO:0000256" key="13">
    <source>
        <dbReference type="ARBA" id="ARBA00023211"/>
    </source>
</evidence>
<feature type="compositionally biased region" description="Polar residues" evidence="17">
    <location>
        <begin position="744"/>
        <end position="757"/>
    </location>
</feature>
<evidence type="ECO:0000256" key="2">
    <source>
        <dbReference type="ARBA" id="ARBA00004123"/>
    </source>
</evidence>
<dbReference type="PANTHER" id="PTHR10139">
    <property type="entry name" value="DOUBLE-STRAND BREAK REPAIR PROTEIN MRE11"/>
    <property type="match status" value="1"/>
</dbReference>
<gene>
    <name evidence="19" type="primary">g9735</name>
    <name evidence="19" type="ORF">VP750_LOCUS8769</name>
</gene>
<evidence type="ECO:0000256" key="17">
    <source>
        <dbReference type="SAM" id="MobiDB-lite"/>
    </source>
</evidence>
<accession>A0ABP1G892</accession>
<protein>
    <recommendedName>
        <fullName evidence="16">Double-strand break repair protein</fullName>
    </recommendedName>
</protein>
<keyword evidence="14 16" id="KW-0539">Nucleus</keyword>
<evidence type="ECO:0000256" key="10">
    <source>
        <dbReference type="ARBA" id="ARBA00022801"/>
    </source>
</evidence>
<dbReference type="Pfam" id="PF00149">
    <property type="entry name" value="Metallophos"/>
    <property type="match status" value="1"/>
</dbReference>
<keyword evidence="13 16" id="KW-0464">Manganese</keyword>
<evidence type="ECO:0000256" key="6">
    <source>
        <dbReference type="ARBA" id="ARBA00022722"/>
    </source>
</evidence>
<sequence length="765" mass="82455">MAKDDRANLLRILIATDNHLGVWEKDEIRKDDSFVTFEEIFDCAKRNDVDFVLLGGDLFHDNKPSRTTLVRAMEILSKYCLKPKPIAFKVLSDETKAFVSGKANFNSDGFQVGLPVFTIHGNHDDPSGADNLSAVDVLSTCKLVNYFGKTALTGSSVGSLKIEPVLLKKGTTKLALYGLGNVRDERLARAFQTPEGIKWMRPPGGTDEQGSDWFSIFVLHQNRVEHGYGQKNAIKPEYLERFLDLVIWGHEHECIPDPWEPSLDDSKNFSILQPGSSVATALSEGESKRKHVVLLEVMGEQWRTVKVALRTVRPFLFESIVLANQKGLNPEEPEGITKLLEAKVNEMVAGAQKRAAGQADAPLLPLVRLRVDYTGFSTINAQRFGQRFVGKVANPHDLLLFQKAPARKPKAEGGDSRAAAALEPGMRPEAEDEQQIEALIAEQVHQKLQVILEGEMANALHEFVDKDDKQALASCVQRSLETVHRAVVGSTPFDKGSVLDNEMVALLDRHLIERRSTHQIEPSQQPRRDTKLPVITGAAAKNAGDADADLDEEGAPSSSALPPPSGRAKTAAASRAGSATGAARGGRRQATLGEAFKKGSAGLSQEGSGTQRSTAQRGQSTTPTRSKRAAAQGARKRMNSILEGDEEEVSGSDASAELGADEIEASDDSDVIDAEAPSRKRKAPQTALKLKKAKTGGSAQKPKAAAALATGASAGNGILIDSESDDAVPAQKATARFGGRRLGSLQQGASQQPSQVSARRWGTGK</sequence>
<keyword evidence="5" id="KW-0158">Chromosome</keyword>
<dbReference type="InterPro" id="IPR004843">
    <property type="entry name" value="Calcineurin-like_PHP"/>
</dbReference>
<feature type="compositionally biased region" description="Basic residues" evidence="17">
    <location>
        <begin position="679"/>
        <end position="694"/>
    </location>
</feature>
<dbReference type="Gene3D" id="3.30.110.110">
    <property type="entry name" value="Mre11, capping domain"/>
    <property type="match status" value="1"/>
</dbReference>
<keyword evidence="10 16" id="KW-0378">Hydrolase</keyword>
<dbReference type="PIRSF" id="PIRSF000882">
    <property type="entry name" value="DSB_repair_MRE11"/>
    <property type="match status" value="1"/>
</dbReference>
<keyword evidence="20" id="KW-1185">Reference proteome</keyword>
<dbReference type="InterPro" id="IPR029052">
    <property type="entry name" value="Metallo-depent_PP-like"/>
</dbReference>
<evidence type="ECO:0000313" key="19">
    <source>
        <dbReference type="EMBL" id="CAL5226863.1"/>
    </source>
</evidence>
<evidence type="ECO:0000256" key="15">
    <source>
        <dbReference type="ARBA" id="ARBA00023254"/>
    </source>
</evidence>
<comment type="subcellular location">
    <subcellularLocation>
        <location evidence="3">Chromosome</location>
    </subcellularLocation>
    <subcellularLocation>
        <location evidence="2 16">Nucleus</location>
    </subcellularLocation>
</comment>
<dbReference type="CDD" id="cd00840">
    <property type="entry name" value="MPP_Mre11_N"/>
    <property type="match status" value="1"/>
</dbReference>
<reference evidence="19 20" key="1">
    <citation type="submission" date="2024-06" db="EMBL/GenBank/DDBJ databases">
        <authorList>
            <person name="Kraege A."/>
            <person name="Thomma B."/>
        </authorList>
    </citation>
    <scope>NUCLEOTIDE SEQUENCE [LARGE SCALE GENOMIC DNA]</scope>
</reference>
<evidence type="ECO:0000256" key="1">
    <source>
        <dbReference type="ARBA" id="ARBA00001936"/>
    </source>
</evidence>
<keyword evidence="11 16" id="KW-0269">Exonuclease</keyword>
<evidence type="ECO:0000313" key="20">
    <source>
        <dbReference type="Proteomes" id="UP001497392"/>
    </source>
</evidence>
<evidence type="ECO:0000259" key="18">
    <source>
        <dbReference type="SMART" id="SM01347"/>
    </source>
</evidence>
<feature type="compositionally biased region" description="Polar residues" evidence="17">
    <location>
        <begin position="602"/>
        <end position="624"/>
    </location>
</feature>
<comment type="cofactor">
    <cofactor evidence="1 16">
        <name>Mn(2+)</name>
        <dbReference type="ChEBI" id="CHEBI:29035"/>
    </cofactor>
</comment>
<keyword evidence="9 16" id="KW-0227">DNA damage</keyword>
<feature type="domain" description="Mre11 DNA-binding" evidence="18">
    <location>
        <begin position="302"/>
        <end position="463"/>
    </location>
</feature>
<feature type="compositionally biased region" description="Low complexity" evidence="17">
    <location>
        <begin position="696"/>
        <end position="717"/>
    </location>
</feature>
<dbReference type="PANTHER" id="PTHR10139:SF1">
    <property type="entry name" value="DOUBLE-STRAND BREAK REPAIR PROTEIN MRE11"/>
    <property type="match status" value="1"/>
</dbReference>
<dbReference type="InterPro" id="IPR007281">
    <property type="entry name" value="Mre11_DNA-bd"/>
</dbReference>
<evidence type="ECO:0000256" key="12">
    <source>
        <dbReference type="ARBA" id="ARBA00023204"/>
    </source>
</evidence>
<evidence type="ECO:0000256" key="9">
    <source>
        <dbReference type="ARBA" id="ARBA00022763"/>
    </source>
</evidence>
<comment type="function">
    <text evidence="16">Core component of the MRN complex, which plays a central role in double-strand break (DSB) repair, DNA recombination, maintenance of telomere integrity and meiosis. The MRN complex is involved in the repair of DNA double-strand breaks (DSBs) via homologous recombination (HR), an error-free mechanism which primarily occurs during S and G2 phases. The complex (1) mediates the end resection of damaged DNA, which generates proper single-stranded DNA, a key initial steps in HR, and is (2) required for the recruitment of other repair factors and efficient activation of ATM and ATR upon DNA damage. Within the MRN complex, MRE11 possesses both single-strand endonuclease activity and double-strand-specific 3'-5' exonuclease activity. MRE11 first endonucleolytically cleaves the 5' strand at DNA DSB ends to prevent non-homologous end joining (NHEJ) and licence HR. It then generates a single-stranded DNA gap via 3' to 5' exonucleolytic degradation, which is required for single-strand invasion and recombination.</text>
</comment>
<keyword evidence="6 16" id="KW-0540">Nuclease</keyword>
<dbReference type="InterPro" id="IPR003701">
    <property type="entry name" value="Mre11"/>
</dbReference>
<dbReference type="Proteomes" id="UP001497392">
    <property type="component" value="Unassembled WGS sequence"/>
</dbReference>
<keyword evidence="8 16" id="KW-0255">Endonuclease</keyword>
<dbReference type="SMART" id="SM01347">
    <property type="entry name" value="Mre11_DNA_bind"/>
    <property type="match status" value="1"/>
</dbReference>
<dbReference type="Pfam" id="PF04152">
    <property type="entry name" value="Mre11_DNA_bind"/>
    <property type="match status" value="1"/>
</dbReference>